<organism evidence="1 2">
    <name type="scientific">Lepeophtheirus salmonis</name>
    <name type="common">Salmon louse</name>
    <name type="synonym">Caligus salmonis</name>
    <dbReference type="NCBI Taxonomy" id="72036"/>
    <lineage>
        <taxon>Eukaryota</taxon>
        <taxon>Metazoa</taxon>
        <taxon>Ecdysozoa</taxon>
        <taxon>Arthropoda</taxon>
        <taxon>Crustacea</taxon>
        <taxon>Multicrustacea</taxon>
        <taxon>Hexanauplia</taxon>
        <taxon>Copepoda</taxon>
        <taxon>Siphonostomatoida</taxon>
        <taxon>Caligidae</taxon>
        <taxon>Lepeophtheirus</taxon>
    </lineage>
</organism>
<protein>
    <submittedName>
        <fullName evidence="1">(salmon louse) hypothetical protein</fullName>
    </submittedName>
</protein>
<evidence type="ECO:0000313" key="1">
    <source>
        <dbReference type="EMBL" id="CAF2972480.1"/>
    </source>
</evidence>
<gene>
    <name evidence="1" type="ORF">LSAA_11084</name>
</gene>
<name>A0A7R8D257_LEPSM</name>
<proteinExistence type="predicted"/>
<reference evidence="1" key="1">
    <citation type="submission" date="2021-02" db="EMBL/GenBank/DDBJ databases">
        <authorList>
            <person name="Bekaert M."/>
        </authorList>
    </citation>
    <scope>NUCLEOTIDE SEQUENCE</scope>
    <source>
        <strain evidence="1">IoA-00</strain>
    </source>
</reference>
<accession>A0A7R8D257</accession>
<evidence type="ECO:0000313" key="2">
    <source>
        <dbReference type="Proteomes" id="UP000675881"/>
    </source>
</evidence>
<keyword evidence="2" id="KW-1185">Reference proteome</keyword>
<dbReference type="Proteomes" id="UP000675881">
    <property type="component" value="Chromosome 6"/>
</dbReference>
<dbReference type="EMBL" id="HG994585">
    <property type="protein sequence ID" value="CAF2972480.1"/>
    <property type="molecule type" value="Genomic_DNA"/>
</dbReference>
<sequence>MSTVYTIKKVVDLVDSLDRNGGGGGCKPKGDFKGIIRAIEVYPTKILKRHSEDFGISPVEYTCIDSLEHLKRPSVVSVVTRLNISPAQQAALVIEESGGDISCIAK</sequence>
<dbReference type="AlphaFoldDB" id="A0A7R8D257"/>